<keyword evidence="5" id="KW-0411">Iron-sulfur</keyword>
<comment type="cofactor">
    <cofactor evidence="1">
        <name>[4Fe-4S] cluster</name>
        <dbReference type="ChEBI" id="CHEBI:49883"/>
    </cofactor>
</comment>
<reference evidence="7 8" key="1">
    <citation type="submission" date="2018-08" db="EMBL/GenBank/DDBJ databases">
        <title>Vibrio harveyi strains pathogenic to white snook Centropomus viridis Lockington (1877) and potential probiotic bacteria.</title>
        <authorList>
            <person name="Soto-Rodriguez S."/>
            <person name="Gomez-Gil B."/>
            <person name="Lozano-Olvera R."/>
        </authorList>
    </citation>
    <scope>NUCLEOTIDE SEQUENCE [LARGE SCALE GENOMIC DNA]</scope>
    <source>
        <strain evidence="7 8">CAIM 1508</strain>
    </source>
</reference>
<evidence type="ECO:0000256" key="3">
    <source>
        <dbReference type="ARBA" id="ARBA00022723"/>
    </source>
</evidence>
<dbReference type="RefSeq" id="WP_114093247.1">
    <property type="nucleotide sequence ID" value="NZ_QOUW02000342.1"/>
</dbReference>
<proteinExistence type="predicted"/>
<evidence type="ECO:0000313" key="7">
    <source>
        <dbReference type="EMBL" id="RIV97375.1"/>
    </source>
</evidence>
<dbReference type="InterPro" id="IPR058240">
    <property type="entry name" value="rSAM_sf"/>
</dbReference>
<dbReference type="GO" id="GO:0003824">
    <property type="term" value="F:catalytic activity"/>
    <property type="evidence" value="ECO:0007669"/>
    <property type="project" value="InterPro"/>
</dbReference>
<dbReference type="Pfam" id="PF04055">
    <property type="entry name" value="Radical_SAM"/>
    <property type="match status" value="1"/>
</dbReference>
<accession>A0A8B3D9W0</accession>
<evidence type="ECO:0000256" key="2">
    <source>
        <dbReference type="ARBA" id="ARBA00022691"/>
    </source>
</evidence>
<organism evidence="7 8">
    <name type="scientific">Vibrio harveyi</name>
    <name type="common">Beneckea harveyi</name>
    <dbReference type="NCBI Taxonomy" id="669"/>
    <lineage>
        <taxon>Bacteria</taxon>
        <taxon>Pseudomonadati</taxon>
        <taxon>Pseudomonadota</taxon>
        <taxon>Gammaproteobacteria</taxon>
        <taxon>Vibrionales</taxon>
        <taxon>Vibrionaceae</taxon>
        <taxon>Vibrio</taxon>
    </lineage>
</organism>
<feature type="domain" description="Radical SAM core" evidence="6">
    <location>
        <begin position="27"/>
        <end position="153"/>
    </location>
</feature>
<dbReference type="SUPFAM" id="SSF102114">
    <property type="entry name" value="Radical SAM enzymes"/>
    <property type="match status" value="1"/>
</dbReference>
<dbReference type="Gene3D" id="3.20.20.70">
    <property type="entry name" value="Aldolase class I"/>
    <property type="match status" value="1"/>
</dbReference>
<dbReference type="InterPro" id="IPR026351">
    <property type="entry name" value="rSAM_ArsS-like"/>
</dbReference>
<dbReference type="EMBL" id="QOUW02000342">
    <property type="protein sequence ID" value="RIV97375.1"/>
    <property type="molecule type" value="Genomic_DNA"/>
</dbReference>
<dbReference type="InterPro" id="IPR007197">
    <property type="entry name" value="rSAM"/>
</dbReference>
<name>A0A8B3D9W0_VIBHA</name>
<evidence type="ECO:0000259" key="6">
    <source>
        <dbReference type="Pfam" id="PF04055"/>
    </source>
</evidence>
<evidence type="ECO:0000256" key="1">
    <source>
        <dbReference type="ARBA" id="ARBA00001966"/>
    </source>
</evidence>
<sequence>MNFVLIDELQHYNFPEIDRNDTEILQVNLGYKCNMVCRHCHVDAGPNRKEMMSRENIERIIPLMKKLNINTLDLTGGAPELHDDFRYLVESARRNKITVIDRCNITILFEEGQENLADFLAENNVEIVSSLPCYSKKNVDELRGKGSFDKSIEG</sequence>
<evidence type="ECO:0000256" key="4">
    <source>
        <dbReference type="ARBA" id="ARBA00023004"/>
    </source>
</evidence>
<evidence type="ECO:0000313" key="8">
    <source>
        <dbReference type="Proteomes" id="UP000253437"/>
    </source>
</evidence>
<keyword evidence="3" id="KW-0479">Metal-binding</keyword>
<dbReference type="SFLD" id="SFLDS00029">
    <property type="entry name" value="Radical_SAM"/>
    <property type="match status" value="1"/>
</dbReference>
<dbReference type="SFLD" id="SFLDG01067">
    <property type="entry name" value="SPASM/twitch_domain_containing"/>
    <property type="match status" value="1"/>
</dbReference>
<dbReference type="CDD" id="cd01335">
    <property type="entry name" value="Radical_SAM"/>
    <property type="match status" value="1"/>
</dbReference>
<dbReference type="PANTHER" id="PTHR43728">
    <property type="entry name" value="SLR0304 PROTEIN"/>
    <property type="match status" value="1"/>
</dbReference>
<dbReference type="GO" id="GO:0051536">
    <property type="term" value="F:iron-sulfur cluster binding"/>
    <property type="evidence" value="ECO:0007669"/>
    <property type="project" value="UniProtKB-KW"/>
</dbReference>
<keyword evidence="4" id="KW-0408">Iron</keyword>
<protein>
    <submittedName>
        <fullName evidence="7">Radical SAM protein</fullName>
    </submittedName>
</protein>
<comment type="caution">
    <text evidence="7">The sequence shown here is derived from an EMBL/GenBank/DDBJ whole genome shotgun (WGS) entry which is preliminary data.</text>
</comment>
<feature type="non-terminal residue" evidence="7">
    <location>
        <position position="154"/>
    </location>
</feature>
<dbReference type="InterPro" id="IPR013785">
    <property type="entry name" value="Aldolase_TIM"/>
</dbReference>
<dbReference type="GO" id="GO:0046872">
    <property type="term" value="F:metal ion binding"/>
    <property type="evidence" value="ECO:0007669"/>
    <property type="project" value="UniProtKB-KW"/>
</dbReference>
<dbReference type="PANTHER" id="PTHR43728:SF1">
    <property type="entry name" value="FE-S OXIDOREDUCTASE"/>
    <property type="match status" value="1"/>
</dbReference>
<dbReference type="AlphaFoldDB" id="A0A8B3D9W0"/>
<evidence type="ECO:0000256" key="5">
    <source>
        <dbReference type="ARBA" id="ARBA00023014"/>
    </source>
</evidence>
<keyword evidence="2" id="KW-0949">S-adenosyl-L-methionine</keyword>
<dbReference type="Proteomes" id="UP000253437">
    <property type="component" value="Unassembled WGS sequence"/>
</dbReference>
<gene>
    <name evidence="7" type="ORF">DS957_029455</name>
</gene>